<sequence>MSYRVLEVNVDDIGFSGVYSLVASVIANKPADIQIDIAAFEHFENEENIEKLASYGTKVIYVGYEGSKIIKQHMIYRHLLAYLRENHYDCVHVHSDVASKLYIAGRAAKEAGVPKIIFHSHATEVDGNYKSIKRFMHKVTRPKLIKFGTDFVACSDLAARWMYPGIPEKDIKIINNGIDLGKFKYNPLVRARVREKLHFGDELVVGHVGRFSYQKNHEYIIRIFKNLLEKVPDAKLLLIGEGVDKERIEKLVKEEKLEKNVIFYGLSNHVEELLQAMDVFILPSHFEGLPIVGVEAQAAGLPAVFSDKITREAKLLPTAAFLPIDDSSIGDWVDTIISDSKVERKDTSDILKEEKFDISDTMKAFLSLYR</sequence>
<organism evidence="3 4">
    <name type="scientific">Candidatus Weimeria bifida</name>
    <dbReference type="NCBI Taxonomy" id="2599074"/>
    <lineage>
        <taxon>Bacteria</taxon>
        <taxon>Bacillati</taxon>
        <taxon>Bacillota</taxon>
        <taxon>Clostridia</taxon>
        <taxon>Lachnospirales</taxon>
        <taxon>Lachnospiraceae</taxon>
        <taxon>Candidatus Weimeria</taxon>
    </lineage>
</organism>
<keyword evidence="4" id="KW-1185">Reference proteome</keyword>
<protein>
    <submittedName>
        <fullName evidence="3">Glycosyltransferase family 1 protein</fullName>
    </submittedName>
</protein>
<dbReference type="Proteomes" id="UP000460257">
    <property type="component" value="Unassembled WGS sequence"/>
</dbReference>
<dbReference type="Gene3D" id="3.40.50.2000">
    <property type="entry name" value="Glycogen Phosphorylase B"/>
    <property type="match status" value="2"/>
</dbReference>
<dbReference type="Pfam" id="PF00534">
    <property type="entry name" value="Glycos_transf_1"/>
    <property type="match status" value="1"/>
</dbReference>
<dbReference type="Pfam" id="PF13439">
    <property type="entry name" value="Glyco_transf_4"/>
    <property type="match status" value="1"/>
</dbReference>
<dbReference type="InterPro" id="IPR028098">
    <property type="entry name" value="Glyco_trans_4-like_N"/>
</dbReference>
<name>A0A6N7J250_9FIRM</name>
<evidence type="ECO:0000259" key="1">
    <source>
        <dbReference type="Pfam" id="PF00534"/>
    </source>
</evidence>
<dbReference type="AlphaFoldDB" id="A0A6N7J250"/>
<dbReference type="SUPFAM" id="SSF53756">
    <property type="entry name" value="UDP-Glycosyltransferase/glycogen phosphorylase"/>
    <property type="match status" value="1"/>
</dbReference>
<dbReference type="PANTHER" id="PTHR12526">
    <property type="entry name" value="GLYCOSYLTRANSFERASE"/>
    <property type="match status" value="1"/>
</dbReference>
<reference evidence="3" key="1">
    <citation type="journal article" date="2020" name="Appl. Environ. Microbiol.">
        <title>Medium-Chain Fatty Acid Synthesis by 'Candidatus Weimeria bifida' gen. nov., sp. nov., and 'Candidatus Pseudoramibacter fermentans' sp. nov.</title>
        <authorList>
            <person name="Scarborough M.J."/>
            <person name="Myers K.S."/>
            <person name="Donohue T.J."/>
            <person name="Noguera D.R."/>
        </authorList>
    </citation>
    <scope>NUCLEOTIDE SEQUENCE</scope>
    <source>
        <strain evidence="3">LCO1.1</strain>
    </source>
</reference>
<dbReference type="InterPro" id="IPR001296">
    <property type="entry name" value="Glyco_trans_1"/>
</dbReference>
<dbReference type="GO" id="GO:0016757">
    <property type="term" value="F:glycosyltransferase activity"/>
    <property type="evidence" value="ECO:0007669"/>
    <property type="project" value="InterPro"/>
</dbReference>
<evidence type="ECO:0000313" key="3">
    <source>
        <dbReference type="EMBL" id="MQN02163.1"/>
    </source>
</evidence>
<gene>
    <name evidence="3" type="ORF">FRC54_09790</name>
</gene>
<evidence type="ECO:0000259" key="2">
    <source>
        <dbReference type="Pfam" id="PF13439"/>
    </source>
</evidence>
<evidence type="ECO:0000313" key="4">
    <source>
        <dbReference type="Proteomes" id="UP000460257"/>
    </source>
</evidence>
<proteinExistence type="predicted"/>
<feature type="domain" description="Glycosyltransferase subfamily 4-like N-terminal" evidence="2">
    <location>
        <begin position="47"/>
        <end position="180"/>
    </location>
</feature>
<feature type="domain" description="Glycosyl transferase family 1" evidence="1">
    <location>
        <begin position="194"/>
        <end position="307"/>
    </location>
</feature>
<accession>A0A6N7J250</accession>
<dbReference type="EMBL" id="VOGC01000008">
    <property type="protein sequence ID" value="MQN02163.1"/>
    <property type="molecule type" value="Genomic_DNA"/>
</dbReference>
<comment type="caution">
    <text evidence="3">The sequence shown here is derived from an EMBL/GenBank/DDBJ whole genome shotgun (WGS) entry which is preliminary data.</text>
</comment>